<evidence type="ECO:0008006" key="2">
    <source>
        <dbReference type="Google" id="ProtNLM"/>
    </source>
</evidence>
<evidence type="ECO:0000313" key="1">
    <source>
        <dbReference type="EMBL" id="SFV50560.1"/>
    </source>
</evidence>
<dbReference type="AlphaFoldDB" id="A0A1W1BAF9"/>
<organism evidence="1">
    <name type="scientific">hydrothermal vent metagenome</name>
    <dbReference type="NCBI Taxonomy" id="652676"/>
    <lineage>
        <taxon>unclassified sequences</taxon>
        <taxon>metagenomes</taxon>
        <taxon>ecological metagenomes</taxon>
    </lineage>
</organism>
<protein>
    <recommendedName>
        <fullName evidence="2">DOMON-like domain-containing protein</fullName>
    </recommendedName>
</protein>
<reference evidence="1" key="1">
    <citation type="submission" date="2016-10" db="EMBL/GenBank/DDBJ databases">
        <authorList>
            <person name="de Groot N.N."/>
        </authorList>
    </citation>
    <scope>NUCLEOTIDE SEQUENCE</scope>
</reference>
<name>A0A1W1BAF9_9ZZZZ</name>
<dbReference type="Gene3D" id="2.60.40.1190">
    <property type="match status" value="1"/>
</dbReference>
<dbReference type="EMBL" id="FPHE01000006">
    <property type="protein sequence ID" value="SFV50560.1"/>
    <property type="molecule type" value="Genomic_DNA"/>
</dbReference>
<proteinExistence type="predicted"/>
<sequence>MLKKRYQLKNHFQEKNKTEIYATIELQPSRLKIEYEIINNLSSYHFPKETKQQRANELWRDTCFELFIANHSSTEYYELNISPSTQWNAYHFKSYKEEMRETDVFSTPSIISHQLDKSYNLSFEMAFQEDIFVKKLSINLAVILLDKEEMRHFYAINRCKESPDFHDRFYHVCI</sequence>
<accession>A0A1W1BAF9</accession>
<gene>
    <name evidence="1" type="ORF">MNB_SV-12-26</name>
</gene>